<dbReference type="AlphaFoldDB" id="A0A833Y197"/>
<dbReference type="CDD" id="cd06222">
    <property type="entry name" value="RNase_H_like"/>
    <property type="match status" value="1"/>
</dbReference>
<dbReference type="EMBL" id="LIHL02000001">
    <property type="protein sequence ID" value="KAF5481481.1"/>
    <property type="molecule type" value="Genomic_DNA"/>
</dbReference>
<dbReference type="SUPFAM" id="SSF56219">
    <property type="entry name" value="DNase I-like"/>
    <property type="match status" value="1"/>
</dbReference>
<dbReference type="Gene3D" id="3.60.10.10">
    <property type="entry name" value="Endonuclease/exonuclease/phosphatase"/>
    <property type="match status" value="1"/>
</dbReference>
<evidence type="ECO:0000259" key="1">
    <source>
        <dbReference type="PROSITE" id="PS50878"/>
    </source>
</evidence>
<dbReference type="InterPro" id="IPR036397">
    <property type="entry name" value="RNaseH_sf"/>
</dbReference>
<protein>
    <recommendedName>
        <fullName evidence="1">Reverse transcriptase domain-containing protein</fullName>
    </recommendedName>
</protein>
<dbReference type="InterPro" id="IPR044730">
    <property type="entry name" value="RNase_H-like_dom_plant"/>
</dbReference>
<dbReference type="InterPro" id="IPR000477">
    <property type="entry name" value="RT_dom"/>
</dbReference>
<dbReference type="InterPro" id="IPR002156">
    <property type="entry name" value="RNaseH_domain"/>
</dbReference>
<comment type="caution">
    <text evidence="2">The sequence shown here is derived from an EMBL/GenBank/DDBJ whole genome shotgun (WGS) entry which is preliminary data.</text>
</comment>
<dbReference type="PANTHER" id="PTHR33116:SF86">
    <property type="entry name" value="REVERSE TRANSCRIPTASE DOMAIN-CONTAINING PROTEIN"/>
    <property type="match status" value="1"/>
</dbReference>
<dbReference type="Proteomes" id="UP000619265">
    <property type="component" value="Unassembled WGS sequence"/>
</dbReference>
<dbReference type="PANTHER" id="PTHR33116">
    <property type="entry name" value="REVERSE TRANSCRIPTASE ZINC-BINDING DOMAIN-CONTAINING PROTEIN-RELATED-RELATED"/>
    <property type="match status" value="1"/>
</dbReference>
<dbReference type="GO" id="GO:0004523">
    <property type="term" value="F:RNA-DNA hybrid ribonuclease activity"/>
    <property type="evidence" value="ECO:0007669"/>
    <property type="project" value="InterPro"/>
</dbReference>
<gene>
    <name evidence="2" type="ORF">F2P56_002126</name>
</gene>
<reference evidence="2" key="1">
    <citation type="submission" date="2015-10" db="EMBL/GenBank/DDBJ databases">
        <authorList>
            <person name="Martinez-Garcia P.J."/>
            <person name="Crepeau M.W."/>
            <person name="Puiu D."/>
            <person name="Gonzalez-Ibeas D."/>
            <person name="Whalen J."/>
            <person name="Stevens K."/>
            <person name="Paul R."/>
            <person name="Butterfield T."/>
            <person name="Britton M."/>
            <person name="Reagan R."/>
            <person name="Chakraborty S."/>
            <person name="Walawage S.L."/>
            <person name="Vasquez-Gross H.A."/>
            <person name="Cardeno C."/>
            <person name="Famula R."/>
            <person name="Pratt K."/>
            <person name="Kuruganti S."/>
            <person name="Aradhya M.K."/>
            <person name="Leslie C.A."/>
            <person name="Dandekar A.M."/>
            <person name="Salzberg S.L."/>
            <person name="Wegrzyn J.L."/>
            <person name="Langley C.H."/>
            <person name="Neale D.B."/>
        </authorList>
    </citation>
    <scope>NUCLEOTIDE SEQUENCE</scope>
    <source>
        <tissue evidence="2">Leaves</tissue>
    </source>
</reference>
<reference evidence="2" key="2">
    <citation type="submission" date="2020-03" db="EMBL/GenBank/DDBJ databases">
        <title>Walnut 2.0.</title>
        <authorList>
            <person name="Marrano A."/>
            <person name="Britton M."/>
            <person name="Zimin A.V."/>
            <person name="Zaini P.A."/>
            <person name="Workman R."/>
            <person name="Puiu D."/>
            <person name="Bianco L."/>
            <person name="Allen B.J."/>
            <person name="Troggio M."/>
            <person name="Leslie C.A."/>
            <person name="Timp W."/>
            <person name="Dendekar A."/>
            <person name="Salzberg S.L."/>
            <person name="Neale D.B."/>
        </authorList>
    </citation>
    <scope>NUCLEOTIDE SEQUENCE</scope>
    <source>
        <tissue evidence="2">Leaves</tissue>
    </source>
</reference>
<evidence type="ECO:0000313" key="3">
    <source>
        <dbReference type="Proteomes" id="UP000619265"/>
    </source>
</evidence>
<dbReference type="GO" id="GO:0003676">
    <property type="term" value="F:nucleic acid binding"/>
    <property type="evidence" value="ECO:0007669"/>
    <property type="project" value="InterPro"/>
</dbReference>
<sequence>MILLSWNTRGLGNPRGVRALSDLVREEGPKDLFLQETKLSEKGMENLKYRMGYENCLAVSSEGRRGGIALLWKNDVNIVIKNFSRSHIHASIQDSTTDDDPWYFTRVYGQPDSSRRHETWSLLRSLKVPSDKGWLLMGDFNESAFVPGRLITDNVLIAYELVHFLRRKRQGKKGFMSLKLDMSKAYDRIEWDYLETVMRKMGFGAKWIELLMLCVKSVSFSILVNGEPKGPIYPTRGLRQGDPLSPYLFLLCTEGLISPLKEADRKDAVEGIRVCRSAPKLNHLMFADDSVLFCRATLQTNRNMLHLLEVYEKASGQMVNREKTSMLFSKNVSSRQQEEIMRFWGVQQHQSYDKYLGLPPMVGRGKYQAFSVLKSKVWQKLQGWKEKLLSQGGREVLIKAVALSIPTYIMSCFKLPFSLCSELESLIAKFWWGQKKDENRIRWISWRKLCESKAHEGMGFKDLRCFNMALLAKQGWRILKEEDSLLHKIYKARWRVGDGKAINIWTDYWLPNHKLVPALDSITQTQLNWKVSELIDGNTNMWDVEKVRRFLPPREAYEVLNMMLTLDQRPDCLVWEHEQSGLFSVKSAYRLFASFDEERQSGEGFSSTSNSFPRDFVQVMEELVRRNKSGEMETLVLCAWGLWYRRNKLMYENKKLSPKQAIDHALSLYQEHLSATYEQKRGLMPQCRWQPPPAGVLKLNIDGATFHEQCRSGVGMVLRDERGKVLFTASKPEHDVSDPIEIEFLAVLRGLQICFPLRISELEVESDSLLVVQELNKEQESMSVWGNLVSEIKRMLHRFPKVIVQHKGRMANAVAHCLARQSWCIDELVIWWDSFPEDVSQIIWHDALM</sequence>
<dbReference type="CDD" id="cd01650">
    <property type="entry name" value="RT_nLTR_like"/>
    <property type="match status" value="1"/>
</dbReference>
<feature type="domain" description="Reverse transcriptase" evidence="1">
    <location>
        <begin position="1"/>
        <end position="348"/>
    </location>
</feature>
<dbReference type="SUPFAM" id="SSF53098">
    <property type="entry name" value="Ribonuclease H-like"/>
    <property type="match status" value="1"/>
</dbReference>
<dbReference type="InterPro" id="IPR043502">
    <property type="entry name" value="DNA/RNA_pol_sf"/>
</dbReference>
<dbReference type="PROSITE" id="PS50878">
    <property type="entry name" value="RT_POL"/>
    <property type="match status" value="1"/>
</dbReference>
<dbReference type="Pfam" id="PF00078">
    <property type="entry name" value="RVT_1"/>
    <property type="match status" value="1"/>
</dbReference>
<dbReference type="InterPro" id="IPR012337">
    <property type="entry name" value="RNaseH-like_sf"/>
</dbReference>
<dbReference type="SUPFAM" id="SSF56672">
    <property type="entry name" value="DNA/RNA polymerases"/>
    <property type="match status" value="1"/>
</dbReference>
<dbReference type="Gene3D" id="3.30.420.10">
    <property type="entry name" value="Ribonuclease H-like superfamily/Ribonuclease H"/>
    <property type="match status" value="1"/>
</dbReference>
<dbReference type="InterPro" id="IPR036691">
    <property type="entry name" value="Endo/exonu/phosph_ase_sf"/>
</dbReference>
<organism evidence="2 3">
    <name type="scientific">Juglans regia</name>
    <name type="common">English walnut</name>
    <dbReference type="NCBI Taxonomy" id="51240"/>
    <lineage>
        <taxon>Eukaryota</taxon>
        <taxon>Viridiplantae</taxon>
        <taxon>Streptophyta</taxon>
        <taxon>Embryophyta</taxon>
        <taxon>Tracheophyta</taxon>
        <taxon>Spermatophyta</taxon>
        <taxon>Magnoliopsida</taxon>
        <taxon>eudicotyledons</taxon>
        <taxon>Gunneridae</taxon>
        <taxon>Pentapetalae</taxon>
        <taxon>rosids</taxon>
        <taxon>fabids</taxon>
        <taxon>Fagales</taxon>
        <taxon>Juglandaceae</taxon>
        <taxon>Juglans</taxon>
    </lineage>
</organism>
<dbReference type="Gramene" id="Jr01_23030_p1">
    <property type="protein sequence ID" value="cds.Jr01_23030_p1"/>
    <property type="gene ID" value="Jr01_23030"/>
</dbReference>
<name>A0A833Y197_JUGRE</name>
<accession>A0A833Y197</accession>
<dbReference type="Pfam" id="PF13456">
    <property type="entry name" value="RVT_3"/>
    <property type="match status" value="1"/>
</dbReference>
<evidence type="ECO:0000313" key="2">
    <source>
        <dbReference type="EMBL" id="KAF5481481.1"/>
    </source>
</evidence>
<proteinExistence type="predicted"/>